<keyword evidence="2" id="KW-1185">Reference proteome</keyword>
<comment type="caution">
    <text evidence="1">The sequence shown here is derived from an EMBL/GenBank/DDBJ whole genome shotgun (WGS) entry which is preliminary data.</text>
</comment>
<protein>
    <submittedName>
        <fullName evidence="1">Uncharacterized protein</fullName>
    </submittedName>
</protein>
<dbReference type="EMBL" id="CM037162">
    <property type="protein sequence ID" value="KAH7864754.1"/>
    <property type="molecule type" value="Genomic_DNA"/>
</dbReference>
<sequence length="237" mass="26112">MAASLALRRAIGSTTLFNRLVIPIRSSVPASPRSFTADAAGGYDGDGSVNVEHRPDSSVTRRGDDDEPRSLDVDRRSGGTGRAVSRRRDPISSLFSDVLDPFSPTRSLSQVLNLMDQFLDNPFVAASRGMGAGSRNGFKVKEEDNALYMRIEMPGLDKDDVKVVVEGNTLVIIGEGNKESSEDDEEDVAPRYTSRIDLPPNLYKIEEIKAEMRNGVLKIVVPKVKEEERKKFEVNVE</sequence>
<proteinExistence type="predicted"/>
<evidence type="ECO:0000313" key="1">
    <source>
        <dbReference type="EMBL" id="KAH7864754.1"/>
    </source>
</evidence>
<gene>
    <name evidence="1" type="ORF">Vadar_033439</name>
</gene>
<name>A0ACB7ZG56_9ERIC</name>
<evidence type="ECO:0000313" key="2">
    <source>
        <dbReference type="Proteomes" id="UP000828048"/>
    </source>
</evidence>
<reference evidence="1 2" key="1">
    <citation type="journal article" date="2021" name="Hortic Res">
        <title>High-quality reference genome and annotation aids understanding of berry development for evergreen blueberry (Vaccinium darrowii).</title>
        <authorList>
            <person name="Yu J."/>
            <person name="Hulse-Kemp A.M."/>
            <person name="Babiker E."/>
            <person name="Staton M."/>
        </authorList>
    </citation>
    <scope>NUCLEOTIDE SEQUENCE [LARGE SCALE GENOMIC DNA]</scope>
    <source>
        <strain evidence="2">cv. NJ 8807/NJ 8810</strain>
        <tissue evidence="1">Young leaf</tissue>
    </source>
</reference>
<organism evidence="1 2">
    <name type="scientific">Vaccinium darrowii</name>
    <dbReference type="NCBI Taxonomy" id="229202"/>
    <lineage>
        <taxon>Eukaryota</taxon>
        <taxon>Viridiplantae</taxon>
        <taxon>Streptophyta</taxon>
        <taxon>Embryophyta</taxon>
        <taxon>Tracheophyta</taxon>
        <taxon>Spermatophyta</taxon>
        <taxon>Magnoliopsida</taxon>
        <taxon>eudicotyledons</taxon>
        <taxon>Gunneridae</taxon>
        <taxon>Pentapetalae</taxon>
        <taxon>asterids</taxon>
        <taxon>Ericales</taxon>
        <taxon>Ericaceae</taxon>
        <taxon>Vaccinioideae</taxon>
        <taxon>Vaccinieae</taxon>
        <taxon>Vaccinium</taxon>
    </lineage>
</organism>
<accession>A0ACB7ZG56</accession>
<dbReference type="Proteomes" id="UP000828048">
    <property type="component" value="Chromosome 12"/>
</dbReference>